<gene>
    <name evidence="1" type="ORF">HAX54_000455</name>
</gene>
<accession>A0ABS8T314</accession>
<comment type="caution">
    <text evidence="1">The sequence shown here is derived from an EMBL/GenBank/DDBJ whole genome shotgun (WGS) entry which is preliminary data.</text>
</comment>
<feature type="non-terminal residue" evidence="1">
    <location>
        <position position="59"/>
    </location>
</feature>
<name>A0ABS8T314_DATST</name>
<proteinExistence type="predicted"/>
<dbReference type="EMBL" id="JACEIK010001012">
    <property type="protein sequence ID" value="MCD7465054.1"/>
    <property type="molecule type" value="Genomic_DNA"/>
</dbReference>
<dbReference type="Proteomes" id="UP000823775">
    <property type="component" value="Unassembled WGS sequence"/>
</dbReference>
<reference evidence="1 2" key="1">
    <citation type="journal article" date="2021" name="BMC Genomics">
        <title>Datura genome reveals duplications of psychoactive alkaloid biosynthetic genes and high mutation rate following tissue culture.</title>
        <authorList>
            <person name="Rajewski A."/>
            <person name="Carter-House D."/>
            <person name="Stajich J."/>
            <person name="Litt A."/>
        </authorList>
    </citation>
    <scope>NUCLEOTIDE SEQUENCE [LARGE SCALE GENOMIC DNA]</scope>
    <source>
        <strain evidence="1">AR-01</strain>
    </source>
</reference>
<organism evidence="1 2">
    <name type="scientific">Datura stramonium</name>
    <name type="common">Jimsonweed</name>
    <name type="synonym">Common thornapple</name>
    <dbReference type="NCBI Taxonomy" id="4076"/>
    <lineage>
        <taxon>Eukaryota</taxon>
        <taxon>Viridiplantae</taxon>
        <taxon>Streptophyta</taxon>
        <taxon>Embryophyta</taxon>
        <taxon>Tracheophyta</taxon>
        <taxon>Spermatophyta</taxon>
        <taxon>Magnoliopsida</taxon>
        <taxon>eudicotyledons</taxon>
        <taxon>Gunneridae</taxon>
        <taxon>Pentapetalae</taxon>
        <taxon>asterids</taxon>
        <taxon>lamiids</taxon>
        <taxon>Solanales</taxon>
        <taxon>Solanaceae</taxon>
        <taxon>Solanoideae</taxon>
        <taxon>Datureae</taxon>
        <taxon>Datura</taxon>
    </lineage>
</organism>
<keyword evidence="2" id="KW-1185">Reference proteome</keyword>
<evidence type="ECO:0000313" key="2">
    <source>
        <dbReference type="Proteomes" id="UP000823775"/>
    </source>
</evidence>
<sequence>MHEFMLRLVTTNRTFIVLVVVPTVMVNYSKCGGAKIPTYESWNESWYLDMIIPHTHRYP</sequence>
<protein>
    <submittedName>
        <fullName evidence="1">Uncharacterized protein</fullName>
    </submittedName>
</protein>
<evidence type="ECO:0000313" key="1">
    <source>
        <dbReference type="EMBL" id="MCD7465054.1"/>
    </source>
</evidence>